<dbReference type="GeneID" id="100002196"/>
<feature type="compositionally biased region" description="Acidic residues" evidence="2">
    <location>
        <begin position="100"/>
        <end position="116"/>
    </location>
</feature>
<dbReference type="GO" id="GO:1904115">
    <property type="term" value="C:axon cytoplasm"/>
    <property type="evidence" value="ECO:0007669"/>
    <property type="project" value="GOC"/>
</dbReference>
<proteinExistence type="predicted"/>
<feature type="coiled-coil region" evidence="1">
    <location>
        <begin position="160"/>
        <end position="187"/>
    </location>
</feature>
<dbReference type="GeneTree" id="ENSGT00440000037338"/>
<gene>
    <name evidence="6 7" type="primary">mgarpa</name>
    <name evidence="6" type="synonym">si:ch211-235e9.8</name>
</gene>
<dbReference type="GO" id="GO:0008089">
    <property type="term" value="P:anterograde axonal transport"/>
    <property type="evidence" value="ECO:0007669"/>
    <property type="project" value="InterPro"/>
</dbReference>
<dbReference type="RefSeq" id="XP_005169677.1">
    <property type="nucleotide sequence ID" value="XM_005169620.4"/>
</dbReference>
<dbReference type="InterPro" id="IPR032773">
    <property type="entry name" value="MGARP_N"/>
</dbReference>
<accession>E7F5B6</accession>
<sequence length="658" mass="69077">MFACRAAWQRCGPLARQSLSRAPLGRDVTPRRLMSSVPGGSGENIVYVVLCGGAFVGAVTYAYRTVTADQQRYIDRVSEISARPRSEWKPKPWPPKSEGNGDEESTVEEAEVESAVEADNSAEVLLETEEKSGALESVVEEVAETVAETAELVAEVAGVVEETAQEVAAVAQEVQKVAEEVEAAAEAIVTPVIQEEEPAAESNVVTPVSLSPETADLAAASVIELIPVEPLSVEDVPVKSLPEKVLNLESEPITEEAPISPVSDSVGIEEALLSITPVIEEPEAVEEPVVAILAEETPLVETPIGSPETAGFLAPVSESPPSEETSVDSSLVSPVIEEPPVSPVVDEPHVVAPIVEEASIAPITKEAPVSTVIEEPVVALVVEESEQIPVVTPVIEEPPVVEEPHVAVMVEELPIATSTEEAPVSPVIEEPVAILVVEEPEETPVDSPVVAPVIEEPSVSPVIEEPHVDVTAEELSIASLSEEAPVSPIVSLVVEDATPVDLPVSSETSDLPVLEVDALTDDALLASIPEEEPVLLVSEEAAVTATEETPVVVPEETPAAAEEVAPVVEIIAEAQESEDVNVTVSTEGIQESAVVEVAPVAVEEPKRDFIVVVLEGAPKSEKKPMVLGVSPVMGRIIPAPDDDDEEPSGQVTEKAPVA</sequence>
<keyword evidence="5" id="KW-1185">Reference proteome</keyword>
<name>E7F5B6_DANRE</name>
<dbReference type="OrthoDB" id="9950323at2759"/>
<dbReference type="PANTHER" id="PTHR22910">
    <property type="entry name" value="PROTEIN MGARP"/>
    <property type="match status" value="1"/>
</dbReference>
<dbReference type="Bgee" id="ENSDARG00000071353">
    <property type="expression patterns" value="Expressed in larva and 26 other cell types or tissues"/>
</dbReference>
<dbReference type="ExpressionAtlas" id="E7F5B6">
    <property type="expression patterns" value="baseline and differential"/>
</dbReference>
<evidence type="ECO:0000313" key="6">
    <source>
        <dbReference type="RefSeq" id="XP_005169677.1"/>
    </source>
</evidence>
<feature type="region of interest" description="Disordered" evidence="2">
    <location>
        <begin position="634"/>
        <end position="658"/>
    </location>
</feature>
<dbReference type="AGR" id="ZFIN:ZDB-GENE-141219-2"/>
<keyword evidence="1" id="KW-0175">Coiled coil</keyword>
<dbReference type="eggNOG" id="ENOG502S6ZU">
    <property type="taxonomic scope" value="Eukaryota"/>
</dbReference>
<dbReference type="HOGENOM" id="CLU_416736_0_0_1"/>
<accession>A0A8M2BH14</accession>
<dbReference type="Proteomes" id="UP000000437">
    <property type="component" value="Chromosome 14"/>
</dbReference>
<reference evidence="4" key="1">
    <citation type="submission" date="2011-06" db="UniProtKB">
        <authorList>
            <consortium name="Ensembl"/>
        </authorList>
    </citation>
    <scope>IDENTIFICATION</scope>
    <source>
        <strain evidence="4">Tuebingen</strain>
    </source>
</reference>
<reference evidence="4 5" key="2">
    <citation type="journal article" date="2013" name="Nature">
        <title>The zebrafish reference genome sequence and its relationship to the human genome.</title>
        <authorList>
            <consortium name="Genome Reference Consortium Zebrafish"/>
            <person name="Howe K."/>
            <person name="Clark M.D."/>
            <person name="Torroja C.F."/>
            <person name="Torrance J."/>
            <person name="Berthelot C."/>
            <person name="Muffato M."/>
            <person name="Collins J.E."/>
            <person name="Humphray S."/>
            <person name="McLaren K."/>
            <person name="Matthews L."/>
            <person name="McLaren S."/>
            <person name="Sealy I."/>
            <person name="Caccamo M."/>
            <person name="Churcher C."/>
            <person name="Scott C."/>
            <person name="Barrett J.C."/>
            <person name="Koch R."/>
            <person name="Rauch G.J."/>
            <person name="White S."/>
            <person name="Chow W."/>
            <person name="Kilian B."/>
            <person name="Quintais L.T."/>
            <person name="Guerra-Assuncao J.A."/>
            <person name="Zhou Y."/>
            <person name="Gu Y."/>
            <person name="Yen J."/>
            <person name="Vogel J.H."/>
            <person name="Eyre T."/>
            <person name="Redmond S."/>
            <person name="Banerjee R."/>
            <person name="Chi J."/>
            <person name="Fu B."/>
            <person name="Langley E."/>
            <person name="Maguire S.F."/>
            <person name="Laird G.K."/>
            <person name="Lloyd D."/>
            <person name="Kenyon E."/>
            <person name="Donaldson S."/>
            <person name="Sehra H."/>
            <person name="Almeida-King J."/>
            <person name="Loveland J."/>
            <person name="Trevanion S."/>
            <person name="Jones M."/>
            <person name="Quail M."/>
            <person name="Willey D."/>
            <person name="Hunt A."/>
            <person name="Burton J."/>
            <person name="Sims S."/>
            <person name="McLay K."/>
            <person name="Plumb B."/>
            <person name="Davis J."/>
            <person name="Clee C."/>
            <person name="Oliver K."/>
            <person name="Clark R."/>
            <person name="Riddle C."/>
            <person name="Elliot D."/>
            <person name="Eliott D."/>
            <person name="Threadgold G."/>
            <person name="Harden G."/>
            <person name="Ware D."/>
            <person name="Begum S."/>
            <person name="Mortimore B."/>
            <person name="Mortimer B."/>
            <person name="Kerry G."/>
            <person name="Heath P."/>
            <person name="Phillimore B."/>
            <person name="Tracey A."/>
            <person name="Corby N."/>
            <person name="Dunn M."/>
            <person name="Johnson C."/>
            <person name="Wood J."/>
            <person name="Clark S."/>
            <person name="Pelan S."/>
            <person name="Griffiths G."/>
            <person name="Smith M."/>
            <person name="Glithero R."/>
            <person name="Howden P."/>
            <person name="Barker N."/>
            <person name="Lloyd C."/>
            <person name="Stevens C."/>
            <person name="Harley J."/>
            <person name="Holt K."/>
            <person name="Panagiotidis G."/>
            <person name="Lovell J."/>
            <person name="Beasley H."/>
            <person name="Henderson C."/>
            <person name="Gordon D."/>
            <person name="Auger K."/>
            <person name="Wright D."/>
            <person name="Collins J."/>
            <person name="Raisen C."/>
            <person name="Dyer L."/>
            <person name="Leung K."/>
            <person name="Robertson L."/>
            <person name="Ambridge K."/>
            <person name="Leongamornlert D."/>
            <person name="McGuire S."/>
            <person name="Gilderthorp R."/>
            <person name="Griffiths C."/>
            <person name="Manthravadi D."/>
            <person name="Nichol S."/>
            <person name="Barker G."/>
            <person name="Whitehead S."/>
            <person name="Kay M."/>
            <person name="Brown J."/>
            <person name="Murnane C."/>
            <person name="Gray E."/>
            <person name="Humphries M."/>
            <person name="Sycamore N."/>
            <person name="Barker D."/>
            <person name="Saunders D."/>
            <person name="Wallis J."/>
            <person name="Babbage A."/>
            <person name="Hammond S."/>
            <person name="Mashreghi-Mohammadi M."/>
            <person name="Barr L."/>
            <person name="Martin S."/>
            <person name="Wray P."/>
            <person name="Ellington A."/>
            <person name="Matthews N."/>
            <person name="Ellwood M."/>
            <person name="Woodmansey R."/>
            <person name="Clark G."/>
            <person name="Cooper J."/>
            <person name="Cooper J."/>
            <person name="Tromans A."/>
            <person name="Grafham D."/>
            <person name="Skuce C."/>
            <person name="Pandian R."/>
            <person name="Andrews R."/>
            <person name="Harrison E."/>
            <person name="Kimberley A."/>
            <person name="Garnett J."/>
            <person name="Fosker N."/>
            <person name="Hall R."/>
            <person name="Garner P."/>
            <person name="Kelly D."/>
            <person name="Bird C."/>
            <person name="Palmer S."/>
            <person name="Gehring I."/>
            <person name="Berger A."/>
            <person name="Dooley C.M."/>
            <person name="Ersan-Urun Z."/>
            <person name="Eser C."/>
            <person name="Geiger H."/>
            <person name="Geisler M."/>
            <person name="Karotki L."/>
            <person name="Kirn A."/>
            <person name="Konantz J."/>
            <person name="Konantz M."/>
            <person name="Oberlander M."/>
            <person name="Rudolph-Geiger S."/>
            <person name="Teucke M."/>
            <person name="Lanz C."/>
            <person name="Raddatz G."/>
            <person name="Osoegawa K."/>
            <person name="Zhu B."/>
            <person name="Rapp A."/>
            <person name="Widaa S."/>
            <person name="Langford C."/>
            <person name="Yang F."/>
            <person name="Schuster S.C."/>
            <person name="Carter N.P."/>
            <person name="Harrow J."/>
            <person name="Ning Z."/>
            <person name="Herrero J."/>
            <person name="Searle S.M."/>
            <person name="Enright A."/>
            <person name="Geisler R."/>
            <person name="Plasterk R.H."/>
            <person name="Lee C."/>
            <person name="Westerfield M."/>
            <person name="de Jong P.J."/>
            <person name="Zon L.I."/>
            <person name="Postlethwait J.H."/>
            <person name="Nusslein-Volhard C."/>
            <person name="Hubbard T.J."/>
            <person name="Roest Crollius H."/>
            <person name="Rogers J."/>
            <person name="Stemple D.L."/>
        </authorList>
    </citation>
    <scope>NUCLEOTIDE SEQUENCE [LARGE SCALE GENOMIC DNA]</scope>
    <source>
        <strain evidence="4">Tuebingen</strain>
    </source>
</reference>
<feature type="domain" description="Protein MGARP N-terminal" evidence="3">
    <location>
        <begin position="19"/>
        <end position="180"/>
    </location>
</feature>
<dbReference type="AlphaFoldDB" id="E7F5B6"/>
<dbReference type="ZFIN" id="ZDB-GENE-141219-2">
    <property type="gene designation" value="mgarpa"/>
</dbReference>
<protein>
    <submittedName>
        <fullName evidence="4">Si:ch211-235e9.8</fullName>
    </submittedName>
    <submittedName>
        <fullName evidence="6">Uncharacterized protein isoform X3</fullName>
    </submittedName>
</protein>
<evidence type="ECO:0000256" key="1">
    <source>
        <dbReference type="SAM" id="Coils"/>
    </source>
</evidence>
<dbReference type="CTD" id="100002196"/>
<dbReference type="PANTHER" id="PTHR22910:SF6">
    <property type="entry name" value="PROTEIN MGARP"/>
    <property type="match status" value="1"/>
</dbReference>
<dbReference type="InterPro" id="IPR026093">
    <property type="entry name" value="MGARP"/>
</dbReference>
<dbReference type="Ensembl" id="ENSDART00000124925.3">
    <property type="protein sequence ID" value="ENSDARP00000107832.1"/>
    <property type="gene ID" value="ENSDARG00000071353.6"/>
</dbReference>
<dbReference type="Pfam" id="PF14962">
    <property type="entry name" value="AIF-MLS"/>
    <property type="match status" value="1"/>
</dbReference>
<evidence type="ECO:0000259" key="3">
    <source>
        <dbReference type="Pfam" id="PF14962"/>
    </source>
</evidence>
<evidence type="ECO:0000313" key="5">
    <source>
        <dbReference type="Proteomes" id="UP000000437"/>
    </source>
</evidence>
<dbReference type="OMA" id="QNFFRPT"/>
<dbReference type="GO" id="GO:0005739">
    <property type="term" value="C:mitochondrion"/>
    <property type="evidence" value="ECO:0007669"/>
    <property type="project" value="InterPro"/>
</dbReference>
<evidence type="ECO:0000313" key="7">
    <source>
        <dbReference type="ZFIN" id="ZDB-GENE-141219-2"/>
    </source>
</evidence>
<evidence type="ECO:0000256" key="2">
    <source>
        <dbReference type="SAM" id="MobiDB-lite"/>
    </source>
</evidence>
<reference evidence="6" key="3">
    <citation type="submission" date="2025-04" db="UniProtKB">
        <authorList>
            <consortium name="RefSeq"/>
        </authorList>
    </citation>
    <scope>IDENTIFICATION</scope>
    <source>
        <strain evidence="6">Tuebingen</strain>
    </source>
</reference>
<evidence type="ECO:0000313" key="4">
    <source>
        <dbReference type="Ensembl" id="ENSDARP00000107832"/>
    </source>
</evidence>
<organism evidence="4">
    <name type="scientific">Danio rerio</name>
    <name type="common">Zebrafish</name>
    <name type="synonym">Brachydanio rerio</name>
    <dbReference type="NCBI Taxonomy" id="7955"/>
    <lineage>
        <taxon>Eukaryota</taxon>
        <taxon>Metazoa</taxon>
        <taxon>Chordata</taxon>
        <taxon>Craniata</taxon>
        <taxon>Vertebrata</taxon>
        <taxon>Euteleostomi</taxon>
        <taxon>Actinopterygii</taxon>
        <taxon>Neopterygii</taxon>
        <taxon>Teleostei</taxon>
        <taxon>Ostariophysi</taxon>
        <taxon>Cypriniformes</taxon>
        <taxon>Danionidae</taxon>
        <taxon>Danioninae</taxon>
        <taxon>Danio</taxon>
    </lineage>
</organism>
<dbReference type="PaxDb" id="7955-ENSDARP00000107832"/>
<feature type="region of interest" description="Disordered" evidence="2">
    <location>
        <begin position="84"/>
        <end position="120"/>
    </location>
</feature>
<dbReference type="EMBL" id="AL929007">
    <property type="status" value="NOT_ANNOTATED_CDS"/>
    <property type="molecule type" value="Genomic_DNA"/>
</dbReference>